<proteinExistence type="predicted"/>
<dbReference type="Proteomes" id="UP001374584">
    <property type="component" value="Unassembled WGS sequence"/>
</dbReference>
<evidence type="ECO:0000313" key="2">
    <source>
        <dbReference type="EMBL" id="KAK7368505.1"/>
    </source>
</evidence>
<organism evidence="2 3">
    <name type="scientific">Phaseolus coccineus</name>
    <name type="common">Scarlet runner bean</name>
    <name type="synonym">Phaseolus multiflorus</name>
    <dbReference type="NCBI Taxonomy" id="3886"/>
    <lineage>
        <taxon>Eukaryota</taxon>
        <taxon>Viridiplantae</taxon>
        <taxon>Streptophyta</taxon>
        <taxon>Embryophyta</taxon>
        <taxon>Tracheophyta</taxon>
        <taxon>Spermatophyta</taxon>
        <taxon>Magnoliopsida</taxon>
        <taxon>eudicotyledons</taxon>
        <taxon>Gunneridae</taxon>
        <taxon>Pentapetalae</taxon>
        <taxon>rosids</taxon>
        <taxon>fabids</taxon>
        <taxon>Fabales</taxon>
        <taxon>Fabaceae</taxon>
        <taxon>Papilionoideae</taxon>
        <taxon>50 kb inversion clade</taxon>
        <taxon>NPAAA clade</taxon>
        <taxon>indigoferoid/millettioid clade</taxon>
        <taxon>Phaseoleae</taxon>
        <taxon>Phaseolus</taxon>
    </lineage>
</organism>
<name>A0AAN9N8B8_PHACN</name>
<dbReference type="EMBL" id="JAYMYR010000004">
    <property type="protein sequence ID" value="KAK7368505.1"/>
    <property type="molecule type" value="Genomic_DNA"/>
</dbReference>
<keyword evidence="3" id="KW-1185">Reference proteome</keyword>
<comment type="caution">
    <text evidence="2">The sequence shown here is derived from an EMBL/GenBank/DDBJ whole genome shotgun (WGS) entry which is preliminary data.</text>
</comment>
<sequence length="78" mass="8354">MNNLQVTYKDEEDEEDKAPPPTNAIMGISVTVVFEIEAHSLSGNLVRESIVDDDEVLEVLVVSKVVGDVAKDVGRGGA</sequence>
<gene>
    <name evidence="2" type="ORF">VNO80_10531</name>
</gene>
<accession>A0AAN9N8B8</accession>
<reference evidence="2 3" key="1">
    <citation type="submission" date="2024-01" db="EMBL/GenBank/DDBJ databases">
        <title>The genomes of 5 underutilized Papilionoideae crops provide insights into root nodulation and disease resistanc.</title>
        <authorList>
            <person name="Jiang F."/>
        </authorList>
    </citation>
    <scope>NUCLEOTIDE SEQUENCE [LARGE SCALE GENOMIC DNA]</scope>
    <source>
        <strain evidence="2">JINMINGXINNONG_FW02</strain>
        <tissue evidence="2">Leaves</tissue>
    </source>
</reference>
<feature type="region of interest" description="Disordered" evidence="1">
    <location>
        <begin position="1"/>
        <end position="22"/>
    </location>
</feature>
<evidence type="ECO:0000256" key="1">
    <source>
        <dbReference type="SAM" id="MobiDB-lite"/>
    </source>
</evidence>
<dbReference type="AlphaFoldDB" id="A0AAN9N8B8"/>
<evidence type="ECO:0000313" key="3">
    <source>
        <dbReference type="Proteomes" id="UP001374584"/>
    </source>
</evidence>
<protein>
    <submittedName>
        <fullName evidence="2">Uncharacterized protein</fullName>
    </submittedName>
</protein>